<dbReference type="InterPro" id="IPR029058">
    <property type="entry name" value="AB_hydrolase_fold"/>
</dbReference>
<protein>
    <recommendedName>
        <fullName evidence="3">Carboxylic ester hydrolase</fullName>
        <ecNumber evidence="3">3.1.1.-</ecNumber>
    </recommendedName>
</protein>
<sequence>MTDSSIDAPIVETTLGRVRGSARAGGGLFFRGIPYAADTAGAHRFLPPQPATPWSGVREATAYGSSCPQIVTPRTRIFQWLASDAPLGEDCLVLNVDTPAADARKRPVMVYLHGGAFALGSGSSQVYDGASLTQREDVVLVTVNHRLNLFGYLTPLANSDPRFADAGNAGMLDLVAALRWVRDNIARFGGDPDCVTIFGQSGGGAKVAILMAMAEAQGLFHRAIVQSSSSGFRVQPREECEAATRKLFQKLELPEGDFTALQAVPSATLLHAMQSVIGASGGQDSFRPVIDGRTLKRHPFHPTAPEVSASVPLMIGHTRTEATFFLAADPSNFTVDGDEARKRIKRFLRVDESQAEAVLAVYEREHPKAPGSELLAYIASDYLYRLNNITGAEQKVKQGTAPVYAYEFAWKSAVLGGKFMSPHTAEIPFVFGNVALAHAFTGDGPELPKLERQVMKAWTQFARTGNPQHDELPAWPTYSLDERATMVFSADTQVVNDPRGAERTAIAQIPAFHPGSSLYAR</sequence>
<evidence type="ECO:0000313" key="6">
    <source>
        <dbReference type="Proteomes" id="UP001303946"/>
    </source>
</evidence>
<dbReference type="Proteomes" id="UP001303946">
    <property type="component" value="Chromosome"/>
</dbReference>
<keyword evidence="6" id="KW-1185">Reference proteome</keyword>
<proteinExistence type="inferred from homology"/>
<evidence type="ECO:0000256" key="2">
    <source>
        <dbReference type="ARBA" id="ARBA00022801"/>
    </source>
</evidence>
<dbReference type="PANTHER" id="PTHR11559">
    <property type="entry name" value="CARBOXYLESTERASE"/>
    <property type="match status" value="1"/>
</dbReference>
<dbReference type="EC" id="3.1.1.-" evidence="3"/>
<evidence type="ECO:0000313" key="5">
    <source>
        <dbReference type="EMBL" id="WOB07616.1"/>
    </source>
</evidence>
<dbReference type="Gene3D" id="3.40.50.1820">
    <property type="entry name" value="alpha/beta hydrolase"/>
    <property type="match status" value="1"/>
</dbReference>
<feature type="domain" description="Carboxylesterase type B" evidence="4">
    <location>
        <begin position="8"/>
        <end position="493"/>
    </location>
</feature>
<dbReference type="InterPro" id="IPR002018">
    <property type="entry name" value="CarbesteraseB"/>
</dbReference>
<dbReference type="RefSeq" id="WP_316700273.1">
    <property type="nucleotide sequence ID" value="NZ_CP136336.1"/>
</dbReference>
<dbReference type="PRINTS" id="PR00878">
    <property type="entry name" value="CHOLNESTRASE"/>
</dbReference>
<accession>A0ABZ0CWU1</accession>
<evidence type="ECO:0000259" key="4">
    <source>
        <dbReference type="Pfam" id="PF00135"/>
    </source>
</evidence>
<organism evidence="5 6">
    <name type="scientific">Piscinibacter gummiphilus</name>
    <dbReference type="NCBI Taxonomy" id="946333"/>
    <lineage>
        <taxon>Bacteria</taxon>
        <taxon>Pseudomonadati</taxon>
        <taxon>Pseudomonadota</taxon>
        <taxon>Betaproteobacteria</taxon>
        <taxon>Burkholderiales</taxon>
        <taxon>Sphaerotilaceae</taxon>
        <taxon>Piscinibacter</taxon>
    </lineage>
</organism>
<dbReference type="PROSITE" id="PS00122">
    <property type="entry name" value="CARBOXYLESTERASE_B_1"/>
    <property type="match status" value="1"/>
</dbReference>
<dbReference type="Pfam" id="PF00135">
    <property type="entry name" value="COesterase"/>
    <property type="match status" value="1"/>
</dbReference>
<evidence type="ECO:0000256" key="1">
    <source>
        <dbReference type="ARBA" id="ARBA00005964"/>
    </source>
</evidence>
<dbReference type="SUPFAM" id="SSF53474">
    <property type="entry name" value="alpha/beta-Hydrolases"/>
    <property type="match status" value="1"/>
</dbReference>
<dbReference type="EMBL" id="CP136336">
    <property type="protein sequence ID" value="WOB07616.1"/>
    <property type="molecule type" value="Genomic_DNA"/>
</dbReference>
<dbReference type="InterPro" id="IPR050309">
    <property type="entry name" value="Type-B_Carboxylest/Lipase"/>
</dbReference>
<name>A0ABZ0CWU1_9BURK</name>
<dbReference type="InterPro" id="IPR000997">
    <property type="entry name" value="Cholinesterase"/>
</dbReference>
<dbReference type="InterPro" id="IPR019826">
    <property type="entry name" value="Carboxylesterase_B_AS"/>
</dbReference>
<gene>
    <name evidence="5" type="ORF">RXV79_22225</name>
</gene>
<comment type="similarity">
    <text evidence="1 3">Belongs to the type-B carboxylesterase/lipase family.</text>
</comment>
<keyword evidence="2 3" id="KW-0378">Hydrolase</keyword>
<reference evidence="5 6" key="1">
    <citation type="submission" date="2023-10" db="EMBL/GenBank/DDBJ databases">
        <title>Bacteria for the degradation of biodegradable plastic PBAT(Polybutylene adipate terephthalate).</title>
        <authorList>
            <person name="Weon H.-Y."/>
            <person name="Yeon J."/>
        </authorList>
    </citation>
    <scope>NUCLEOTIDE SEQUENCE [LARGE SCALE GENOMIC DNA]</scope>
    <source>
        <strain evidence="5 6">SBD 7-3</strain>
    </source>
</reference>
<evidence type="ECO:0000256" key="3">
    <source>
        <dbReference type="RuleBase" id="RU361235"/>
    </source>
</evidence>